<dbReference type="PANTHER" id="PTHR28626">
    <property type="entry name" value="SRR1-LIKE PROTEIN"/>
    <property type="match status" value="1"/>
</dbReference>
<evidence type="ECO:0000313" key="3">
    <source>
        <dbReference type="EMBL" id="ODV87846.1"/>
    </source>
</evidence>
<evidence type="ECO:0000313" key="4">
    <source>
        <dbReference type="Proteomes" id="UP000094801"/>
    </source>
</evidence>
<dbReference type="GO" id="GO:0005737">
    <property type="term" value="C:cytoplasm"/>
    <property type="evidence" value="ECO:0007669"/>
    <property type="project" value="TreeGrafter"/>
</dbReference>
<evidence type="ECO:0000259" key="2">
    <source>
        <dbReference type="Pfam" id="PF07985"/>
    </source>
</evidence>
<accession>A0A1E4T7W1</accession>
<organism evidence="3 4">
    <name type="scientific">[Candida] arabinofermentans NRRL YB-2248</name>
    <dbReference type="NCBI Taxonomy" id="983967"/>
    <lineage>
        <taxon>Eukaryota</taxon>
        <taxon>Fungi</taxon>
        <taxon>Dikarya</taxon>
        <taxon>Ascomycota</taxon>
        <taxon>Saccharomycotina</taxon>
        <taxon>Pichiomycetes</taxon>
        <taxon>Pichiales</taxon>
        <taxon>Pichiaceae</taxon>
        <taxon>Ogataea</taxon>
        <taxon>Ogataea/Candida clade</taxon>
    </lineage>
</organism>
<dbReference type="OrthoDB" id="551431at2759"/>
<dbReference type="Proteomes" id="UP000094801">
    <property type="component" value="Unassembled WGS sequence"/>
</dbReference>
<evidence type="ECO:0000256" key="1">
    <source>
        <dbReference type="ARBA" id="ARBA00009856"/>
    </source>
</evidence>
<dbReference type="GO" id="GO:0005634">
    <property type="term" value="C:nucleus"/>
    <property type="evidence" value="ECO:0007669"/>
    <property type="project" value="TreeGrafter"/>
</dbReference>
<dbReference type="EMBL" id="KV453847">
    <property type="protein sequence ID" value="ODV87846.1"/>
    <property type="molecule type" value="Genomic_DNA"/>
</dbReference>
<dbReference type="STRING" id="983967.A0A1E4T7W1"/>
<dbReference type="Pfam" id="PF07985">
    <property type="entry name" value="SRR1"/>
    <property type="match status" value="1"/>
</dbReference>
<dbReference type="AlphaFoldDB" id="A0A1E4T7W1"/>
<proteinExistence type="inferred from homology"/>
<sequence>MTDDSFVTLKASSKKKSGVLVDKTLNTKENYLKLIERFNSRLQLVKSADIYKEIVDSLKQFSDKNNIHWNSIRCLALGSPCSENQALFQLCLLHLIANDCKIKVISIYDPVFNDLDRKFLQQELKFAVEKEYVRSDNDCCCYYMPHSPISLLETIISTEKPEWMLTNDFTLYSSKYTEVEYYDKYPYCARIANLHNVKTQLPTTGEKPDNDDFEVVVSKRSQRKKTKQFIKPIVKYDYDSCYFKSSTKIVYLSGNDSNQPWDYSFSDTSFTALYK</sequence>
<reference evidence="4" key="1">
    <citation type="submission" date="2016-04" db="EMBL/GenBank/DDBJ databases">
        <title>Comparative genomics of biotechnologically important yeasts.</title>
        <authorList>
            <consortium name="DOE Joint Genome Institute"/>
            <person name="Riley R."/>
            <person name="Haridas S."/>
            <person name="Wolfe K.H."/>
            <person name="Lopes M.R."/>
            <person name="Hittinger C.T."/>
            <person name="Goker M."/>
            <person name="Salamov A."/>
            <person name="Wisecaver J."/>
            <person name="Long T.M."/>
            <person name="Aerts A.L."/>
            <person name="Barry K."/>
            <person name="Choi C."/>
            <person name="Clum A."/>
            <person name="Coughlan A.Y."/>
            <person name="Deshpande S."/>
            <person name="Douglass A.P."/>
            <person name="Hanson S.J."/>
            <person name="Klenk H.-P."/>
            <person name="Labutti K."/>
            <person name="Lapidus A."/>
            <person name="Lindquist E."/>
            <person name="Lipzen A."/>
            <person name="Meier-Kolthoff J.P."/>
            <person name="Ohm R.A."/>
            <person name="Otillar R.P."/>
            <person name="Pangilinan J."/>
            <person name="Peng Y."/>
            <person name="Rokas A."/>
            <person name="Rosa C.A."/>
            <person name="Scheuner C."/>
            <person name="Sibirny A.A."/>
            <person name="Slot J.C."/>
            <person name="Stielow J.B."/>
            <person name="Sun H."/>
            <person name="Kurtzman C.P."/>
            <person name="Blackwell M."/>
            <person name="Grigoriev I.V."/>
            <person name="Jeffries T.W."/>
        </authorList>
    </citation>
    <scope>NUCLEOTIDE SEQUENCE [LARGE SCALE GENOMIC DNA]</scope>
    <source>
        <strain evidence="4">NRRL YB-2248</strain>
    </source>
</reference>
<gene>
    <name evidence="3" type="ORF">CANARDRAFT_192842</name>
</gene>
<protein>
    <recommendedName>
        <fullName evidence="2">SRR1-like domain-containing protein</fullName>
    </recommendedName>
</protein>
<keyword evidence="4" id="KW-1185">Reference proteome</keyword>
<dbReference type="InterPro" id="IPR040044">
    <property type="entry name" value="SRR1L"/>
</dbReference>
<dbReference type="PANTHER" id="PTHR28626:SF3">
    <property type="entry name" value="SRR1-LIKE PROTEIN"/>
    <property type="match status" value="1"/>
</dbReference>
<comment type="similarity">
    <text evidence="1">Belongs to the SRR1 family.</text>
</comment>
<dbReference type="InterPro" id="IPR012942">
    <property type="entry name" value="SRR1-like"/>
</dbReference>
<name>A0A1E4T7W1_9ASCO</name>
<feature type="domain" description="SRR1-like" evidence="2">
    <location>
        <begin position="61"/>
        <end position="270"/>
    </location>
</feature>